<dbReference type="STRING" id="598659.NAMH_0228"/>
<keyword evidence="3" id="KW-0472">Membrane</keyword>
<name>B9L7P4_NAUPA</name>
<dbReference type="InterPro" id="IPR050469">
    <property type="entry name" value="Diguanylate_Cyclase"/>
</dbReference>
<evidence type="ECO:0000256" key="2">
    <source>
        <dbReference type="ARBA" id="ARBA00034247"/>
    </source>
</evidence>
<dbReference type="SMART" id="SM00267">
    <property type="entry name" value="GGDEF"/>
    <property type="match status" value="1"/>
</dbReference>
<dbReference type="InterPro" id="IPR029787">
    <property type="entry name" value="Nucleotide_cyclase"/>
</dbReference>
<dbReference type="eggNOG" id="COG3706">
    <property type="taxonomic scope" value="Bacteria"/>
</dbReference>
<dbReference type="AlphaFoldDB" id="B9L7P4"/>
<dbReference type="GO" id="GO:0005886">
    <property type="term" value="C:plasma membrane"/>
    <property type="evidence" value="ECO:0007669"/>
    <property type="project" value="TreeGrafter"/>
</dbReference>
<dbReference type="CDD" id="cd01949">
    <property type="entry name" value="GGDEF"/>
    <property type="match status" value="1"/>
</dbReference>
<evidence type="ECO:0000256" key="3">
    <source>
        <dbReference type="SAM" id="Phobius"/>
    </source>
</evidence>
<dbReference type="Pfam" id="PF00497">
    <property type="entry name" value="SBP_bac_3"/>
    <property type="match status" value="1"/>
</dbReference>
<dbReference type="Proteomes" id="UP000000448">
    <property type="component" value="Chromosome"/>
</dbReference>
<dbReference type="SUPFAM" id="SSF55073">
    <property type="entry name" value="Nucleotide cyclase"/>
    <property type="match status" value="1"/>
</dbReference>
<comment type="catalytic activity">
    <reaction evidence="2">
        <text>2 GTP = 3',3'-c-di-GMP + 2 diphosphate</text>
        <dbReference type="Rhea" id="RHEA:24898"/>
        <dbReference type="ChEBI" id="CHEBI:33019"/>
        <dbReference type="ChEBI" id="CHEBI:37565"/>
        <dbReference type="ChEBI" id="CHEBI:58805"/>
        <dbReference type="EC" id="2.7.7.65"/>
    </reaction>
</comment>
<dbReference type="Gene3D" id="3.40.190.10">
    <property type="entry name" value="Periplasmic binding protein-like II"/>
    <property type="match status" value="2"/>
</dbReference>
<dbReference type="RefSeq" id="WP_012663500.1">
    <property type="nucleotide sequence ID" value="NC_012115.1"/>
</dbReference>
<dbReference type="PANTHER" id="PTHR45138">
    <property type="entry name" value="REGULATORY COMPONENTS OF SENSORY TRANSDUCTION SYSTEM"/>
    <property type="match status" value="1"/>
</dbReference>
<dbReference type="SMART" id="SM00062">
    <property type="entry name" value="PBPb"/>
    <property type="match status" value="1"/>
</dbReference>
<organism evidence="5 6">
    <name type="scientific">Nautilia profundicola (strain ATCC BAA-1463 / DSM 18972 / AmH)</name>
    <dbReference type="NCBI Taxonomy" id="598659"/>
    <lineage>
        <taxon>Bacteria</taxon>
        <taxon>Pseudomonadati</taxon>
        <taxon>Campylobacterota</taxon>
        <taxon>Epsilonproteobacteria</taxon>
        <taxon>Nautiliales</taxon>
        <taxon>Nautiliaceae</taxon>
        <taxon>Nautilia</taxon>
    </lineage>
</organism>
<evidence type="ECO:0000259" key="4">
    <source>
        <dbReference type="PROSITE" id="PS50887"/>
    </source>
</evidence>
<dbReference type="CDD" id="cd01007">
    <property type="entry name" value="PBP2_BvgS_HisK_like"/>
    <property type="match status" value="1"/>
</dbReference>
<dbReference type="EMBL" id="CP001279">
    <property type="protein sequence ID" value="ACM92128.1"/>
    <property type="molecule type" value="Genomic_DNA"/>
</dbReference>
<dbReference type="KEGG" id="nam:NAMH_0228"/>
<dbReference type="EC" id="2.7.7.65" evidence="1"/>
<dbReference type="InterPro" id="IPR000160">
    <property type="entry name" value="GGDEF_dom"/>
</dbReference>
<dbReference type="GO" id="GO:0043709">
    <property type="term" value="P:cell adhesion involved in single-species biofilm formation"/>
    <property type="evidence" value="ECO:0007669"/>
    <property type="project" value="TreeGrafter"/>
</dbReference>
<dbReference type="Pfam" id="PF00990">
    <property type="entry name" value="GGDEF"/>
    <property type="match status" value="1"/>
</dbReference>
<dbReference type="PROSITE" id="PS50887">
    <property type="entry name" value="GGDEF"/>
    <property type="match status" value="1"/>
</dbReference>
<evidence type="ECO:0000313" key="6">
    <source>
        <dbReference type="Proteomes" id="UP000000448"/>
    </source>
</evidence>
<dbReference type="eggNOG" id="COG0834">
    <property type="taxonomic scope" value="Bacteria"/>
</dbReference>
<keyword evidence="3" id="KW-0812">Transmembrane</keyword>
<dbReference type="NCBIfam" id="TIGR00254">
    <property type="entry name" value="GGDEF"/>
    <property type="match status" value="1"/>
</dbReference>
<dbReference type="Gene3D" id="3.30.70.270">
    <property type="match status" value="1"/>
</dbReference>
<dbReference type="OrthoDB" id="5372104at2"/>
<sequence length="614" mass="71346">MRFIFLFLSVFLFADMNVNVYVDKNFKIELPKPFIKKEFKYLNKEGFFILSYDKLPLIVENNLSVIAGIGHLKTYIYTHKNLKDIKVIGNANLPVKIMFNVIGDVKYIDSSIEDFKQNKIDAIVLNKKVYIKDAFLYDLDNFGIEFNKFYLVAYKDFLNKYKDAASFLSAYFPKAKTNSSLILTGYYLKRKVNISSIYDDMFKEVVAKKLKVAVTPYWPPFDLEVHGELKGIGIDFWKLIAKKAELDYEIVSEPIWIKILNGIKEKKYDITPNTSSTPDRKKYAIFSKPYVEFPLAIACRNDLDIKSIDDIQSLAVGYHYTAHKMMKQHYPYLNYVPAKSVIDAFELVKNKKAQCVVDVLPTIVWLMNQNNIGSMRIFFKTPFTFKLQVMLRKDLIDVKQKIDKAIDKISVFEKNKIISQYIGEKIYIKEDKFSGWFYFIIFTLILITIFIFIKAKVYKEKSEFDALTQIYNRGTIEKILNKKIKETDGSLIFFDIDHFKNINDNYGHEKGDLVLASLARIIQKNIRSSDYFGRWGGEEFVIILPQAPYEIAYKIAEKLRKIIEQTDFDGLNITISLGVSEFKKGDNPEVVLKKVDEALYEAKNSGRNQVKGKK</sequence>
<dbReference type="InterPro" id="IPR001638">
    <property type="entry name" value="Solute-binding_3/MltF_N"/>
</dbReference>
<dbReference type="GO" id="GO:0052621">
    <property type="term" value="F:diguanylate cyclase activity"/>
    <property type="evidence" value="ECO:0007669"/>
    <property type="project" value="UniProtKB-EC"/>
</dbReference>
<evidence type="ECO:0000313" key="5">
    <source>
        <dbReference type="EMBL" id="ACM92128.1"/>
    </source>
</evidence>
<proteinExistence type="predicted"/>
<gene>
    <name evidence="5" type="ordered locus">NAMH_0228</name>
</gene>
<keyword evidence="6" id="KW-1185">Reference proteome</keyword>
<keyword evidence="3" id="KW-1133">Transmembrane helix</keyword>
<dbReference type="FunFam" id="3.30.70.270:FF:000001">
    <property type="entry name" value="Diguanylate cyclase domain protein"/>
    <property type="match status" value="1"/>
</dbReference>
<dbReference type="GO" id="GO:1902201">
    <property type="term" value="P:negative regulation of bacterial-type flagellum-dependent cell motility"/>
    <property type="evidence" value="ECO:0007669"/>
    <property type="project" value="TreeGrafter"/>
</dbReference>
<dbReference type="HOGENOM" id="CLU_026636_0_0_7"/>
<dbReference type="InterPro" id="IPR043128">
    <property type="entry name" value="Rev_trsase/Diguanyl_cyclase"/>
</dbReference>
<reference evidence="5 6" key="1">
    <citation type="journal article" date="2009" name="PLoS Genet.">
        <title>Adaptations to submarine hydrothermal environments exemplified by the genome of Nautilia profundicola.</title>
        <authorList>
            <person name="Campbell B.J."/>
            <person name="Smith J.L."/>
            <person name="Hanson T.E."/>
            <person name="Klotz M.G."/>
            <person name="Stein L.Y."/>
            <person name="Lee C.K."/>
            <person name="Wu D."/>
            <person name="Robinson J.M."/>
            <person name="Khouri H.M."/>
            <person name="Eisen J.A."/>
            <person name="Cary S.C."/>
        </authorList>
    </citation>
    <scope>NUCLEOTIDE SEQUENCE [LARGE SCALE GENOMIC DNA]</scope>
    <source>
        <strain evidence="6">ATCC BAA-1463 / DSM 18972 / AmH</strain>
    </source>
</reference>
<dbReference type="SUPFAM" id="SSF53850">
    <property type="entry name" value="Periplasmic binding protein-like II"/>
    <property type="match status" value="1"/>
</dbReference>
<evidence type="ECO:0000256" key="1">
    <source>
        <dbReference type="ARBA" id="ARBA00012528"/>
    </source>
</evidence>
<feature type="transmembrane region" description="Helical" evidence="3">
    <location>
        <begin position="435"/>
        <end position="453"/>
    </location>
</feature>
<feature type="domain" description="GGDEF" evidence="4">
    <location>
        <begin position="487"/>
        <end position="614"/>
    </location>
</feature>
<protein>
    <recommendedName>
        <fullName evidence="1">diguanylate cyclase</fullName>
        <ecNumber evidence="1">2.7.7.65</ecNumber>
    </recommendedName>
</protein>
<accession>B9L7P4</accession>
<dbReference type="PANTHER" id="PTHR45138:SF9">
    <property type="entry name" value="DIGUANYLATE CYCLASE DGCM-RELATED"/>
    <property type="match status" value="1"/>
</dbReference>